<protein>
    <submittedName>
        <fullName evidence="4">3-oxoacyl-[acyl-carrier protein] reductase</fullName>
    </submittedName>
</protein>
<dbReference type="PRINTS" id="PR00081">
    <property type="entry name" value="GDHRDH"/>
</dbReference>
<dbReference type="Gene3D" id="3.40.50.720">
    <property type="entry name" value="NAD(P)-binding Rossmann-like Domain"/>
    <property type="match status" value="1"/>
</dbReference>
<dbReference type="Proteomes" id="UP000007802">
    <property type="component" value="Unassembled WGS sequence"/>
</dbReference>
<dbReference type="SUPFAM" id="SSF51735">
    <property type="entry name" value="NAD(P)-binding Rossmann-fold domains"/>
    <property type="match status" value="1"/>
</dbReference>
<dbReference type="InterPro" id="IPR036291">
    <property type="entry name" value="NAD(P)-bd_dom_sf"/>
</dbReference>
<sequence>MASFNEVEGRLALITGASSGLVDSSLSSKSLSMITRRPRTTIILTRQHSFGFSIGAACARRLATRGVHLALTYSKNLDGMSAVYHSIKQQGFQSAGSPLRISMHQVDVAVPEQISLMFQEIEQAHNQLPDILVSNAGYGKRIPQIWDISLEEFDHTINVNLRASFILVKGVVERMKEQRWGRIVFMSSIAGYGGGVNGCHYAASKGGLTGMMKNLSTRLAEYNISVNDVAPAMIGETGMIPNAQAIPEVAAGIPLGRLGTPEEVANVVEMCVVTGYLTGQSVLLAGGLK</sequence>
<accession>F2TC38</accession>
<evidence type="ECO:0000313" key="4">
    <source>
        <dbReference type="EMBL" id="EGE80801.2"/>
    </source>
</evidence>
<proteinExistence type="inferred from homology"/>
<dbReference type="InterPro" id="IPR020904">
    <property type="entry name" value="Sc_DH/Rdtase_CS"/>
</dbReference>
<organism evidence="4">
    <name type="scientific">Ajellomyces dermatitidis (strain ATCC 18188 / CBS 674.68)</name>
    <name type="common">Blastomyces dermatitidis</name>
    <dbReference type="NCBI Taxonomy" id="653446"/>
    <lineage>
        <taxon>Eukaryota</taxon>
        <taxon>Fungi</taxon>
        <taxon>Dikarya</taxon>
        <taxon>Ascomycota</taxon>
        <taxon>Pezizomycotina</taxon>
        <taxon>Eurotiomycetes</taxon>
        <taxon>Eurotiomycetidae</taxon>
        <taxon>Onygenales</taxon>
        <taxon>Ajellomycetaceae</taxon>
        <taxon>Blastomyces</taxon>
    </lineage>
</organism>
<evidence type="ECO:0000256" key="2">
    <source>
        <dbReference type="ARBA" id="ARBA00022857"/>
    </source>
</evidence>
<keyword evidence="2" id="KW-0521">NADP</keyword>
<evidence type="ECO:0000256" key="3">
    <source>
        <dbReference type="ARBA" id="ARBA00023002"/>
    </source>
</evidence>
<dbReference type="OrthoDB" id="417891at2759"/>
<dbReference type="EMBL" id="GG749423">
    <property type="protein sequence ID" value="EGE80801.2"/>
    <property type="molecule type" value="Genomic_DNA"/>
</dbReference>
<dbReference type="AlphaFoldDB" id="F2TC38"/>
<dbReference type="PROSITE" id="PS00061">
    <property type="entry name" value="ADH_SHORT"/>
    <property type="match status" value="1"/>
</dbReference>
<dbReference type="CDD" id="cd05233">
    <property type="entry name" value="SDR_c"/>
    <property type="match status" value="1"/>
</dbReference>
<keyword evidence="3" id="KW-0560">Oxidoreductase</keyword>
<name>F2TC38_AJEDA</name>
<dbReference type="PANTHER" id="PTHR42760">
    <property type="entry name" value="SHORT-CHAIN DEHYDROGENASES/REDUCTASES FAMILY MEMBER"/>
    <property type="match status" value="1"/>
</dbReference>
<dbReference type="Pfam" id="PF13561">
    <property type="entry name" value="adh_short_C2"/>
    <property type="match status" value="1"/>
</dbReference>
<dbReference type="GO" id="GO:0006633">
    <property type="term" value="P:fatty acid biosynthetic process"/>
    <property type="evidence" value="ECO:0007669"/>
    <property type="project" value="TreeGrafter"/>
</dbReference>
<gene>
    <name evidence="4" type="ORF">BDDG_03742</name>
</gene>
<dbReference type="InterPro" id="IPR002347">
    <property type="entry name" value="SDR_fam"/>
</dbReference>
<evidence type="ECO:0000256" key="1">
    <source>
        <dbReference type="ARBA" id="ARBA00006484"/>
    </source>
</evidence>
<dbReference type="GO" id="GO:0016616">
    <property type="term" value="F:oxidoreductase activity, acting on the CH-OH group of donors, NAD or NADP as acceptor"/>
    <property type="evidence" value="ECO:0007669"/>
    <property type="project" value="TreeGrafter"/>
</dbReference>
<dbReference type="PRINTS" id="PR00080">
    <property type="entry name" value="SDRFAMILY"/>
</dbReference>
<dbReference type="FunFam" id="3.40.50.720:FF:000173">
    <property type="entry name" value="3-oxoacyl-[acyl-carrier protein] reductase"/>
    <property type="match status" value="1"/>
</dbReference>
<comment type="similarity">
    <text evidence="1">Belongs to the short-chain dehydrogenases/reductases (SDR) family.</text>
</comment>
<reference evidence="4" key="1">
    <citation type="submission" date="2010-03" db="EMBL/GenBank/DDBJ databases">
        <title>Annotation of Blastomyces dermatitidis strain ATCC 18188.</title>
        <authorList>
            <consortium name="The Broad Institute Genome Sequencing Platform"/>
            <consortium name="Broad Institute Genome Sequencing Center for Infectious Disease."/>
            <person name="Cuomo C."/>
            <person name="Klein B."/>
            <person name="Sullivan T."/>
            <person name="Heitman J."/>
            <person name="Young S."/>
            <person name="Zeng Q."/>
            <person name="Gargeya S."/>
            <person name="Alvarado L."/>
            <person name="Berlin A.M."/>
            <person name="Chapman S.B."/>
            <person name="Chen Z."/>
            <person name="Freedman E."/>
            <person name="Gellesch M."/>
            <person name="Goldberg J."/>
            <person name="Griggs A."/>
            <person name="Gujja S."/>
            <person name="Heilman E."/>
            <person name="Heiman D."/>
            <person name="Howarth C."/>
            <person name="Mehta T."/>
            <person name="Neiman D."/>
            <person name="Pearson M."/>
            <person name="Roberts A."/>
            <person name="Saif S."/>
            <person name="Shea T."/>
            <person name="Shenoy N."/>
            <person name="Sisk P."/>
            <person name="Stolte C."/>
            <person name="Sykes S."/>
            <person name="White J."/>
            <person name="Yandava C."/>
            <person name="Haas B."/>
            <person name="Nusbaum C."/>
            <person name="Birren B."/>
        </authorList>
    </citation>
    <scope>NUCLEOTIDE SEQUENCE [LARGE SCALE GENOMIC DNA]</scope>
    <source>
        <strain evidence="4">ATCC 18188</strain>
    </source>
</reference>
<dbReference type="GO" id="GO:0048038">
    <property type="term" value="F:quinone binding"/>
    <property type="evidence" value="ECO:0007669"/>
    <property type="project" value="TreeGrafter"/>
</dbReference>
<dbReference type="HOGENOM" id="CLU_010194_1_3_1"/>
<dbReference type="PANTHER" id="PTHR42760:SF127">
    <property type="entry name" value="3-KETOACYL-ACYL CARRIER PROTEIN REDUCTASE-RELATED"/>
    <property type="match status" value="1"/>
</dbReference>